<name>Q0UA79_PHANO</name>
<reference evidence="2" key="1">
    <citation type="journal article" date="2007" name="Plant Cell">
        <title>Dothideomycete-plant interactions illuminated by genome sequencing and EST analysis of the wheat pathogen Stagonospora nodorum.</title>
        <authorList>
            <person name="Hane J.K."/>
            <person name="Lowe R.G."/>
            <person name="Solomon P.S."/>
            <person name="Tan K.C."/>
            <person name="Schoch C.L."/>
            <person name="Spatafora J.W."/>
            <person name="Crous P.W."/>
            <person name="Kodira C."/>
            <person name="Birren B.W."/>
            <person name="Galagan J.E."/>
            <person name="Torriani S.F."/>
            <person name="McDonald B.A."/>
            <person name="Oliver R.P."/>
        </authorList>
    </citation>
    <scope>NUCLEOTIDE SEQUENCE [LARGE SCALE GENOMIC DNA]</scope>
    <source>
        <strain evidence="2">SN15 / ATCC MYA-4574 / FGSC 10173</strain>
    </source>
</reference>
<dbReference type="KEGG" id="pno:SNOG_11335"/>
<evidence type="ECO:0000313" key="1">
    <source>
        <dbReference type="EMBL" id="EAT81043.1"/>
    </source>
</evidence>
<sequence length="132" mass="14779">MSDLPDDLVIALAAHQDQGSMEEEGQELFIRINTFQKRKRKVSDQSCGPAKVTFPDIPRLSPGIWHKRIYVGRVQVLSKFGVCKLPSSHDAEQGSRFFNTGVLSPPDKICAELSCRMSVIPLRMVTEKVHSL</sequence>
<protein>
    <submittedName>
        <fullName evidence="1">Uncharacterized protein</fullName>
    </submittedName>
</protein>
<dbReference type="Proteomes" id="UP000001055">
    <property type="component" value="Unassembled WGS sequence"/>
</dbReference>
<dbReference type="AlphaFoldDB" id="Q0UA79"/>
<accession>Q0UA79</accession>
<proteinExistence type="predicted"/>
<dbReference type="InParanoid" id="Q0UA79"/>
<organism evidence="1 2">
    <name type="scientific">Phaeosphaeria nodorum (strain SN15 / ATCC MYA-4574 / FGSC 10173)</name>
    <name type="common">Glume blotch fungus</name>
    <name type="synonym">Parastagonospora nodorum</name>
    <dbReference type="NCBI Taxonomy" id="321614"/>
    <lineage>
        <taxon>Eukaryota</taxon>
        <taxon>Fungi</taxon>
        <taxon>Dikarya</taxon>
        <taxon>Ascomycota</taxon>
        <taxon>Pezizomycotina</taxon>
        <taxon>Dothideomycetes</taxon>
        <taxon>Pleosporomycetidae</taxon>
        <taxon>Pleosporales</taxon>
        <taxon>Pleosporineae</taxon>
        <taxon>Phaeosphaeriaceae</taxon>
        <taxon>Parastagonospora</taxon>
    </lineage>
</organism>
<gene>
    <name evidence="1" type="ORF">SNOG_11335</name>
</gene>
<dbReference type="RefSeq" id="XP_001801579.1">
    <property type="nucleotide sequence ID" value="XM_001801527.1"/>
</dbReference>
<dbReference type="EMBL" id="CH445343">
    <property type="protein sequence ID" value="EAT81043.1"/>
    <property type="molecule type" value="Genomic_DNA"/>
</dbReference>
<dbReference type="GeneID" id="5978487"/>
<evidence type="ECO:0000313" key="2">
    <source>
        <dbReference type="Proteomes" id="UP000001055"/>
    </source>
</evidence>
<dbReference type="VEuPathDB" id="FungiDB:JI435_113350"/>